<evidence type="ECO:0000256" key="9">
    <source>
        <dbReference type="ARBA" id="ARBA00023033"/>
    </source>
</evidence>
<protein>
    <submittedName>
        <fullName evidence="14">Cytochrome P450 protein</fullName>
    </submittedName>
</protein>
<dbReference type="PRINTS" id="PR00385">
    <property type="entry name" value="P450"/>
</dbReference>
<dbReference type="GO" id="GO:0005506">
    <property type="term" value="F:iron ion binding"/>
    <property type="evidence" value="ECO:0007669"/>
    <property type="project" value="InterPro"/>
</dbReference>
<reference evidence="14 15" key="1">
    <citation type="journal article" date="2018" name="Mol. Plant">
        <title>The genome of Artemisia annua provides insight into the evolution of Asteraceae family and artemisinin biosynthesis.</title>
        <authorList>
            <person name="Shen Q."/>
            <person name="Zhang L."/>
            <person name="Liao Z."/>
            <person name="Wang S."/>
            <person name="Yan T."/>
            <person name="Shi P."/>
            <person name="Liu M."/>
            <person name="Fu X."/>
            <person name="Pan Q."/>
            <person name="Wang Y."/>
            <person name="Lv Z."/>
            <person name="Lu X."/>
            <person name="Zhang F."/>
            <person name="Jiang W."/>
            <person name="Ma Y."/>
            <person name="Chen M."/>
            <person name="Hao X."/>
            <person name="Li L."/>
            <person name="Tang Y."/>
            <person name="Lv G."/>
            <person name="Zhou Y."/>
            <person name="Sun X."/>
            <person name="Brodelius P.E."/>
            <person name="Rose J.K.C."/>
            <person name="Tang K."/>
        </authorList>
    </citation>
    <scope>NUCLEOTIDE SEQUENCE [LARGE SCALE GENOMIC DNA]</scope>
    <source>
        <strain evidence="15">cv. Huhao1</strain>
        <tissue evidence="14">Leaf</tissue>
    </source>
</reference>
<comment type="cofactor">
    <cofactor evidence="11">
        <name>heme</name>
        <dbReference type="ChEBI" id="CHEBI:30413"/>
    </cofactor>
</comment>
<dbReference type="Pfam" id="PF00067">
    <property type="entry name" value="p450"/>
    <property type="match status" value="1"/>
</dbReference>
<dbReference type="GO" id="GO:0016705">
    <property type="term" value="F:oxidoreductase activity, acting on paired donors, with incorporation or reduction of molecular oxygen"/>
    <property type="evidence" value="ECO:0007669"/>
    <property type="project" value="InterPro"/>
</dbReference>
<keyword evidence="8 11" id="KW-0408">Iron</keyword>
<dbReference type="GO" id="GO:0004497">
    <property type="term" value="F:monooxygenase activity"/>
    <property type="evidence" value="ECO:0007669"/>
    <property type="project" value="UniProtKB-KW"/>
</dbReference>
<evidence type="ECO:0000256" key="7">
    <source>
        <dbReference type="ARBA" id="ARBA00023002"/>
    </source>
</evidence>
<evidence type="ECO:0000256" key="13">
    <source>
        <dbReference type="SAM" id="Phobius"/>
    </source>
</evidence>
<dbReference type="EMBL" id="PKPP01002884">
    <property type="protein sequence ID" value="PWA72550.1"/>
    <property type="molecule type" value="Genomic_DNA"/>
</dbReference>
<feature type="transmembrane region" description="Helical" evidence="13">
    <location>
        <begin position="6"/>
        <end position="28"/>
    </location>
</feature>
<dbReference type="Gene3D" id="1.10.630.10">
    <property type="entry name" value="Cytochrome P450"/>
    <property type="match status" value="1"/>
</dbReference>
<evidence type="ECO:0000313" key="15">
    <source>
        <dbReference type="Proteomes" id="UP000245207"/>
    </source>
</evidence>
<evidence type="ECO:0000256" key="1">
    <source>
        <dbReference type="ARBA" id="ARBA00004370"/>
    </source>
</evidence>
<dbReference type="InterPro" id="IPR036396">
    <property type="entry name" value="Cyt_P450_sf"/>
</dbReference>
<comment type="caution">
    <text evidence="14">The sequence shown here is derived from an EMBL/GenBank/DDBJ whole genome shotgun (WGS) entry which is preliminary data.</text>
</comment>
<dbReference type="SUPFAM" id="SSF48264">
    <property type="entry name" value="Cytochrome P450"/>
    <property type="match status" value="1"/>
</dbReference>
<dbReference type="PRINTS" id="PR00463">
    <property type="entry name" value="EP450I"/>
</dbReference>
<evidence type="ECO:0000256" key="12">
    <source>
        <dbReference type="RuleBase" id="RU000461"/>
    </source>
</evidence>
<comment type="subcellular location">
    <subcellularLocation>
        <location evidence="1">Membrane</location>
    </subcellularLocation>
</comment>
<dbReference type="STRING" id="35608.A0A2U1NGH5"/>
<dbReference type="PANTHER" id="PTHR24282:SF20">
    <property type="entry name" value="CYTOCHROME P450 CYP749A22-LIKE"/>
    <property type="match status" value="1"/>
</dbReference>
<evidence type="ECO:0000256" key="4">
    <source>
        <dbReference type="ARBA" id="ARBA00022692"/>
    </source>
</evidence>
<keyword evidence="9 12" id="KW-0503">Monooxygenase</keyword>
<gene>
    <name evidence="14" type="ORF">CTI12_AA268080</name>
</gene>
<keyword evidence="15" id="KW-1185">Reference proteome</keyword>
<evidence type="ECO:0000313" key="14">
    <source>
        <dbReference type="EMBL" id="PWA72550.1"/>
    </source>
</evidence>
<evidence type="ECO:0000256" key="3">
    <source>
        <dbReference type="ARBA" id="ARBA00022617"/>
    </source>
</evidence>
<dbReference type="InterPro" id="IPR017972">
    <property type="entry name" value="Cyt_P450_CS"/>
</dbReference>
<keyword evidence="6 13" id="KW-1133">Transmembrane helix</keyword>
<accession>A0A2U1NGH5</accession>
<dbReference type="PROSITE" id="PS00086">
    <property type="entry name" value="CYTOCHROME_P450"/>
    <property type="match status" value="1"/>
</dbReference>
<evidence type="ECO:0000256" key="10">
    <source>
        <dbReference type="ARBA" id="ARBA00023136"/>
    </source>
</evidence>
<keyword evidence="5 11" id="KW-0479">Metal-binding</keyword>
<dbReference type="InterPro" id="IPR002401">
    <property type="entry name" value="Cyt_P450_E_grp-I"/>
</dbReference>
<keyword evidence="7 12" id="KW-0560">Oxidoreductase</keyword>
<keyword evidence="4 13" id="KW-0812">Transmembrane</keyword>
<feature type="transmembrane region" description="Helical" evidence="13">
    <location>
        <begin position="611"/>
        <end position="631"/>
    </location>
</feature>
<dbReference type="InterPro" id="IPR050665">
    <property type="entry name" value="Cytochrome_P450_Monooxygen"/>
</dbReference>
<dbReference type="InterPro" id="IPR001128">
    <property type="entry name" value="Cyt_P450"/>
</dbReference>
<proteinExistence type="inferred from homology"/>
<organism evidence="14 15">
    <name type="scientific">Artemisia annua</name>
    <name type="common">Sweet wormwood</name>
    <dbReference type="NCBI Taxonomy" id="35608"/>
    <lineage>
        <taxon>Eukaryota</taxon>
        <taxon>Viridiplantae</taxon>
        <taxon>Streptophyta</taxon>
        <taxon>Embryophyta</taxon>
        <taxon>Tracheophyta</taxon>
        <taxon>Spermatophyta</taxon>
        <taxon>Magnoliopsida</taxon>
        <taxon>eudicotyledons</taxon>
        <taxon>Gunneridae</taxon>
        <taxon>Pentapetalae</taxon>
        <taxon>asterids</taxon>
        <taxon>campanulids</taxon>
        <taxon>Asterales</taxon>
        <taxon>Asteraceae</taxon>
        <taxon>Asteroideae</taxon>
        <taxon>Anthemideae</taxon>
        <taxon>Artemisiinae</taxon>
        <taxon>Artemisia</taxon>
    </lineage>
</organism>
<comment type="similarity">
    <text evidence="2 12">Belongs to the cytochrome P450 family.</text>
</comment>
<feature type="binding site" description="axial binding residue" evidence="11">
    <location>
        <position position="462"/>
    </location>
    <ligand>
        <name>heme</name>
        <dbReference type="ChEBI" id="CHEBI:30413"/>
    </ligand>
    <ligandPart>
        <name>Fe</name>
        <dbReference type="ChEBI" id="CHEBI:18248"/>
    </ligandPart>
</feature>
<keyword evidence="3 11" id="KW-0349">Heme</keyword>
<evidence type="ECO:0000256" key="6">
    <source>
        <dbReference type="ARBA" id="ARBA00022989"/>
    </source>
</evidence>
<name>A0A2U1NGH5_ARTAN</name>
<sequence length="642" mass="73385">MDPVVKNLAVFSASFLSVYLIVMIVKFLHKVFWMPIRMQYALRSQGIKGPSYKFLHGNIKEISDMRKQSMGKPMDHLSHEIFPRLMPHVHSWVKLYGRNFLYWHGPQPQLVVTEAELIKEIMNNKDGAYPKLELGRYAKKLLGDGLSSTEGAKWVKLRKLANGVFHSERLKGMIPAMITSTETMLQKWKEQKGEEIEVFEEFRLLTSEVISKTAFGSSYLEGQKIFDMMMKMAKIIARNMNIVQLPVISNMIKNKDDIASDKLEQGIKDCVVEIIRKKDQQDIMDARISDYLGELIKASHDKDDLKRIFLDDIVDECKTFYFAGHETTTVLLGWTIFLLASHQEWQEKAREEVFQFFGQANPDQDSITRLKIMNMILEESLRLYPPVILVKRRVAREVRLGNMTLPPSTELYISPLAVHHDPKIWGNDVHLFKPDRFECGIAKATNNTPAAFVPFGFGPRICVATSDGGDDHLTAMAIFHQRRRFVRGSDNDLINQFARLYPLDQKDMVPALHPVDFWECSLVVQILDEHLIKGMPMCRLSTRKVICYDSGLSVCRKGMPMCRMWLLSFMDGLLKLQMYGTKLGEYQNNNGVGVVCVTGKTGFRAGMSSGIGYWIVPNGISVPALVPALIIKKMVHIRFSFF</sequence>
<dbReference type="GO" id="GO:0016020">
    <property type="term" value="C:membrane"/>
    <property type="evidence" value="ECO:0007669"/>
    <property type="project" value="UniProtKB-SubCell"/>
</dbReference>
<keyword evidence="10 13" id="KW-0472">Membrane</keyword>
<dbReference type="AlphaFoldDB" id="A0A2U1NGH5"/>
<dbReference type="OrthoDB" id="1470350at2759"/>
<dbReference type="GO" id="GO:0020037">
    <property type="term" value="F:heme binding"/>
    <property type="evidence" value="ECO:0007669"/>
    <property type="project" value="InterPro"/>
</dbReference>
<dbReference type="Proteomes" id="UP000245207">
    <property type="component" value="Unassembled WGS sequence"/>
</dbReference>
<evidence type="ECO:0000256" key="2">
    <source>
        <dbReference type="ARBA" id="ARBA00010617"/>
    </source>
</evidence>
<evidence type="ECO:0000256" key="11">
    <source>
        <dbReference type="PIRSR" id="PIRSR602401-1"/>
    </source>
</evidence>
<dbReference type="PANTHER" id="PTHR24282">
    <property type="entry name" value="CYTOCHROME P450 FAMILY MEMBER"/>
    <property type="match status" value="1"/>
</dbReference>
<evidence type="ECO:0000256" key="8">
    <source>
        <dbReference type="ARBA" id="ARBA00023004"/>
    </source>
</evidence>
<evidence type="ECO:0000256" key="5">
    <source>
        <dbReference type="ARBA" id="ARBA00022723"/>
    </source>
</evidence>